<feature type="compositionally biased region" description="Low complexity" evidence="1">
    <location>
        <begin position="55"/>
        <end position="68"/>
    </location>
</feature>
<proteinExistence type="predicted"/>
<keyword evidence="2" id="KW-0472">Membrane</keyword>
<reference evidence="3" key="1">
    <citation type="journal article" date="2023" name="Mol. Phylogenet. Evol.">
        <title>Genome-scale phylogeny and comparative genomics of the fungal order Sordariales.</title>
        <authorList>
            <person name="Hensen N."/>
            <person name="Bonometti L."/>
            <person name="Westerberg I."/>
            <person name="Brannstrom I.O."/>
            <person name="Guillou S."/>
            <person name="Cros-Aarteil S."/>
            <person name="Calhoun S."/>
            <person name="Haridas S."/>
            <person name="Kuo A."/>
            <person name="Mondo S."/>
            <person name="Pangilinan J."/>
            <person name="Riley R."/>
            <person name="LaButti K."/>
            <person name="Andreopoulos B."/>
            <person name="Lipzen A."/>
            <person name="Chen C."/>
            <person name="Yan M."/>
            <person name="Daum C."/>
            <person name="Ng V."/>
            <person name="Clum A."/>
            <person name="Steindorff A."/>
            <person name="Ohm R.A."/>
            <person name="Martin F."/>
            <person name="Silar P."/>
            <person name="Natvig D.O."/>
            <person name="Lalanne C."/>
            <person name="Gautier V."/>
            <person name="Ament-Velasquez S.L."/>
            <person name="Kruys A."/>
            <person name="Hutchinson M.I."/>
            <person name="Powell A.J."/>
            <person name="Barry K."/>
            <person name="Miller A.N."/>
            <person name="Grigoriev I.V."/>
            <person name="Debuchy R."/>
            <person name="Gladieux P."/>
            <person name="Hiltunen Thoren M."/>
            <person name="Johannesson H."/>
        </authorList>
    </citation>
    <scope>NUCLEOTIDE SEQUENCE</scope>
    <source>
        <strain evidence="3">CBS 560.94</strain>
    </source>
</reference>
<protein>
    <submittedName>
        <fullName evidence="3">Uncharacterized protein</fullName>
    </submittedName>
</protein>
<name>A0AAE0JGJ2_9PEZI</name>
<dbReference type="EMBL" id="JAUEPP010000004">
    <property type="protein sequence ID" value="KAK3345715.1"/>
    <property type="molecule type" value="Genomic_DNA"/>
</dbReference>
<gene>
    <name evidence="3" type="ORF">B0H65DRAFT_549394</name>
</gene>
<keyword evidence="4" id="KW-1185">Reference proteome</keyword>
<sequence>MSSALVKVSRFIFLVLTITFFIITFFFIVAQNPPLMTPYNDTNTSRTYHAVDRQTTNSRSSNTTSKNKTPMERFEAESFTNGPWHAIDGVSHSGPGST</sequence>
<evidence type="ECO:0000256" key="2">
    <source>
        <dbReference type="SAM" id="Phobius"/>
    </source>
</evidence>
<reference evidence="3" key="2">
    <citation type="submission" date="2023-06" db="EMBL/GenBank/DDBJ databases">
        <authorList>
            <consortium name="Lawrence Berkeley National Laboratory"/>
            <person name="Haridas S."/>
            <person name="Hensen N."/>
            <person name="Bonometti L."/>
            <person name="Westerberg I."/>
            <person name="Brannstrom I.O."/>
            <person name="Guillou S."/>
            <person name="Cros-Aarteil S."/>
            <person name="Calhoun S."/>
            <person name="Kuo A."/>
            <person name="Mondo S."/>
            <person name="Pangilinan J."/>
            <person name="Riley R."/>
            <person name="Labutti K."/>
            <person name="Andreopoulos B."/>
            <person name="Lipzen A."/>
            <person name="Chen C."/>
            <person name="Yanf M."/>
            <person name="Daum C."/>
            <person name="Ng V."/>
            <person name="Clum A."/>
            <person name="Steindorff A."/>
            <person name="Ohm R."/>
            <person name="Martin F."/>
            <person name="Silar P."/>
            <person name="Natvig D."/>
            <person name="Lalanne C."/>
            <person name="Gautier V."/>
            <person name="Ament-Velasquez S.L."/>
            <person name="Kruys A."/>
            <person name="Hutchinson M.I."/>
            <person name="Powell A.J."/>
            <person name="Barry K."/>
            <person name="Miller A.N."/>
            <person name="Grigoriev I.V."/>
            <person name="Debuchy R."/>
            <person name="Gladieux P."/>
            <person name="Thoren M.H."/>
            <person name="Johannesson H."/>
        </authorList>
    </citation>
    <scope>NUCLEOTIDE SEQUENCE</scope>
    <source>
        <strain evidence="3">CBS 560.94</strain>
    </source>
</reference>
<organism evidence="3 4">
    <name type="scientific">Neurospora tetraspora</name>
    <dbReference type="NCBI Taxonomy" id="94610"/>
    <lineage>
        <taxon>Eukaryota</taxon>
        <taxon>Fungi</taxon>
        <taxon>Dikarya</taxon>
        <taxon>Ascomycota</taxon>
        <taxon>Pezizomycotina</taxon>
        <taxon>Sordariomycetes</taxon>
        <taxon>Sordariomycetidae</taxon>
        <taxon>Sordariales</taxon>
        <taxon>Sordariaceae</taxon>
        <taxon>Neurospora</taxon>
    </lineage>
</organism>
<dbReference type="AlphaFoldDB" id="A0AAE0JGJ2"/>
<feature type="transmembrane region" description="Helical" evidence="2">
    <location>
        <begin position="12"/>
        <end position="30"/>
    </location>
</feature>
<dbReference type="Proteomes" id="UP001278500">
    <property type="component" value="Unassembled WGS sequence"/>
</dbReference>
<dbReference type="GeneID" id="87866812"/>
<feature type="region of interest" description="Disordered" evidence="1">
    <location>
        <begin position="42"/>
        <end position="98"/>
    </location>
</feature>
<evidence type="ECO:0000256" key="1">
    <source>
        <dbReference type="SAM" id="MobiDB-lite"/>
    </source>
</evidence>
<keyword evidence="2" id="KW-1133">Transmembrane helix</keyword>
<evidence type="ECO:0000313" key="3">
    <source>
        <dbReference type="EMBL" id="KAK3345715.1"/>
    </source>
</evidence>
<comment type="caution">
    <text evidence="3">The sequence shown here is derived from an EMBL/GenBank/DDBJ whole genome shotgun (WGS) entry which is preliminary data.</text>
</comment>
<dbReference type="RefSeq" id="XP_062682328.1">
    <property type="nucleotide sequence ID" value="XM_062829658.1"/>
</dbReference>
<keyword evidence="2" id="KW-0812">Transmembrane</keyword>
<accession>A0AAE0JGJ2</accession>
<evidence type="ECO:0000313" key="4">
    <source>
        <dbReference type="Proteomes" id="UP001278500"/>
    </source>
</evidence>